<dbReference type="CDD" id="cd04077">
    <property type="entry name" value="Peptidases_S8_PCSK9_ProteinaseK_like"/>
    <property type="match status" value="1"/>
</dbReference>
<keyword evidence="3 5" id="KW-0378">Hydrolase</keyword>
<dbReference type="InterPro" id="IPR034193">
    <property type="entry name" value="PCSK9_ProteinaseK-like"/>
</dbReference>
<dbReference type="eggNOG" id="COG1404">
    <property type="taxonomic scope" value="Bacteria"/>
</dbReference>
<dbReference type="GO" id="GO:0006508">
    <property type="term" value="P:proteolysis"/>
    <property type="evidence" value="ECO:0007669"/>
    <property type="project" value="UniProtKB-KW"/>
</dbReference>
<name>Q82QG2_STRAW</name>
<feature type="compositionally biased region" description="Low complexity" evidence="6">
    <location>
        <begin position="88"/>
        <end position="118"/>
    </location>
</feature>
<dbReference type="KEGG" id="sma:SAVERM_544"/>
<dbReference type="PRINTS" id="PR00723">
    <property type="entry name" value="SUBTILISIN"/>
</dbReference>
<dbReference type="GO" id="GO:0005615">
    <property type="term" value="C:extracellular space"/>
    <property type="evidence" value="ECO:0007669"/>
    <property type="project" value="TreeGrafter"/>
</dbReference>
<dbReference type="InterPro" id="IPR000209">
    <property type="entry name" value="Peptidase_S8/S53_dom"/>
</dbReference>
<proteinExistence type="inferred from homology"/>
<dbReference type="Pfam" id="PF00082">
    <property type="entry name" value="Peptidase_S8"/>
    <property type="match status" value="1"/>
</dbReference>
<keyword evidence="2 5" id="KW-0645">Protease</keyword>
<dbReference type="PANTHER" id="PTHR43806">
    <property type="entry name" value="PEPTIDASE S8"/>
    <property type="match status" value="1"/>
</dbReference>
<evidence type="ECO:0000256" key="4">
    <source>
        <dbReference type="ARBA" id="ARBA00022825"/>
    </source>
</evidence>
<dbReference type="InterPro" id="IPR015500">
    <property type="entry name" value="Peptidase_S8_subtilisin-rel"/>
</dbReference>
<evidence type="ECO:0000259" key="7">
    <source>
        <dbReference type="Pfam" id="PF00082"/>
    </source>
</evidence>
<reference evidence="8 9" key="2">
    <citation type="journal article" date="2003" name="Nat. Biotechnol.">
        <title>Complete genome sequence and comparative analysis of the industrial microorganism Streptomyces avermitilis.</title>
        <authorList>
            <person name="Ikeda H."/>
            <person name="Ishikawa J."/>
            <person name="Hanamoto A."/>
            <person name="Shinose M."/>
            <person name="Kikuchi H."/>
            <person name="Shiba T."/>
            <person name="Sakaki Y."/>
            <person name="Hattori M."/>
            <person name="Omura S."/>
        </authorList>
    </citation>
    <scope>NUCLEOTIDE SEQUENCE [LARGE SCALE GENOMIC DNA]</scope>
    <source>
        <strain evidence="9">ATCC 31267 / DSM 46492 / JCM 5070 / NBRC 14893 / NCIMB 12804 / NRRL 8165 / MA-4680</strain>
    </source>
</reference>
<dbReference type="Proteomes" id="UP000000428">
    <property type="component" value="Chromosome"/>
</dbReference>
<dbReference type="Gene3D" id="3.40.50.200">
    <property type="entry name" value="Peptidase S8/S53 domain"/>
    <property type="match status" value="1"/>
</dbReference>
<evidence type="ECO:0000256" key="5">
    <source>
        <dbReference type="PROSITE-ProRule" id="PRU01240"/>
    </source>
</evidence>
<dbReference type="PROSITE" id="PS51892">
    <property type="entry name" value="SUBTILASE"/>
    <property type="match status" value="1"/>
</dbReference>
<evidence type="ECO:0000313" key="8">
    <source>
        <dbReference type="EMBL" id="BAC68254.1"/>
    </source>
</evidence>
<dbReference type="GO" id="GO:0004252">
    <property type="term" value="F:serine-type endopeptidase activity"/>
    <property type="evidence" value="ECO:0007669"/>
    <property type="project" value="UniProtKB-UniRule"/>
</dbReference>
<evidence type="ECO:0000256" key="1">
    <source>
        <dbReference type="ARBA" id="ARBA00011073"/>
    </source>
</evidence>
<feature type="active site" description="Charge relay system" evidence="5">
    <location>
        <position position="369"/>
    </location>
</feature>
<dbReference type="InterPro" id="IPR036852">
    <property type="entry name" value="Peptidase_S8/S53_dom_sf"/>
</dbReference>
<dbReference type="AlphaFoldDB" id="Q82QG2"/>
<accession>Q82QG2</accession>
<comment type="similarity">
    <text evidence="1 5">Belongs to the peptidase S8 family.</text>
</comment>
<reference evidence="8 9" key="1">
    <citation type="journal article" date="2001" name="Proc. Natl. Acad. Sci. U.S.A.">
        <title>Genome sequence of an industrial microorganism Streptomyces avermitilis: deducing the ability of producing secondary metabolites.</title>
        <authorList>
            <person name="Omura S."/>
            <person name="Ikeda H."/>
            <person name="Ishikawa J."/>
            <person name="Hanamoto A."/>
            <person name="Takahashi C."/>
            <person name="Shinose M."/>
            <person name="Takahashi Y."/>
            <person name="Horikawa H."/>
            <person name="Nakazawa H."/>
            <person name="Osonoe T."/>
            <person name="Kikuchi H."/>
            <person name="Shiba T."/>
            <person name="Sakaki Y."/>
            <person name="Hattori M."/>
        </authorList>
    </citation>
    <scope>NUCLEOTIDE SEQUENCE [LARGE SCALE GENOMIC DNA]</scope>
    <source>
        <strain evidence="9">ATCC 31267 / DSM 46492 / JCM 5070 / NBRC 14893 / NCIMB 12804 / NRRL 8165 / MA-4680</strain>
    </source>
</reference>
<evidence type="ECO:0000313" key="9">
    <source>
        <dbReference type="Proteomes" id="UP000000428"/>
    </source>
</evidence>
<dbReference type="HOGENOM" id="CLU_647069_0_0_11"/>
<feature type="active site" description="Charge relay system" evidence="5">
    <location>
        <position position="205"/>
    </location>
</feature>
<gene>
    <name evidence="8" type="ORF">SAVERM_544</name>
</gene>
<dbReference type="SUPFAM" id="SSF52743">
    <property type="entry name" value="Subtilisin-like"/>
    <property type="match status" value="1"/>
</dbReference>
<sequence>MSGGALFWCAVGQDSAQRVNRLTPTPRRNHPSSVAVLCADCVRSRDVGDVVTRNVTKAGLLAVAMATMLGASACGGEAGAAAGGTGGTLPAHGKGEPVAPAGDGASSGSASTSPGTVGKLSGIAQTAASPITRHVPWNLDILDQRSRPLNGKFTTTATGKGVHVYVIDTGMDIAHKEFGGRARLGADFVGPKDSGDCFNEGGIGHGTFVAGIIGGARYGVAPKAELVRVQGILCESEGGGSPAAAEAAVVKSVKWVTAHAQKPAVVNMSLNFDHRSAAVESAVKKMVDAGIPTVVSAGNFHDDACKHSPAGVPGTIVVAASTSNDRAWSDGGSYGSGYGRCVDLYAPGQKVTAALAGGGTTTENDGATSWAAPHATGVIALYLSAHPHATAHEVHVWLDHTATRGVVRDVRSDTPNRLLNTGGL</sequence>
<organism evidence="8 9">
    <name type="scientific">Streptomyces avermitilis (strain ATCC 31267 / DSM 46492 / JCM 5070 / NBRC 14893 / NCIMB 12804 / NRRL 8165 / MA-4680)</name>
    <dbReference type="NCBI Taxonomy" id="227882"/>
    <lineage>
        <taxon>Bacteria</taxon>
        <taxon>Bacillati</taxon>
        <taxon>Actinomycetota</taxon>
        <taxon>Actinomycetes</taxon>
        <taxon>Kitasatosporales</taxon>
        <taxon>Streptomycetaceae</taxon>
        <taxon>Streptomyces</taxon>
    </lineage>
</organism>
<reference evidence="8 9" key="3">
    <citation type="journal article" date="2014" name="J. Ind. Microbiol. Biotechnol.">
        <title>Genome mining of the Streptomyces avermitilis genome and development of genome-minimized hosts for heterologous expression of biosynthetic gene clusters.</title>
        <authorList>
            <person name="Ikeda H."/>
            <person name="Shin-ya K."/>
            <person name="Omura S."/>
        </authorList>
    </citation>
    <scope>NUCLEOTIDE SEQUENCE [LARGE SCALE GENOMIC DNA]</scope>
    <source>
        <strain evidence="9">ATCC 31267 / DSM 46492 / JCM 5070 / NBRC 14893 / NCIMB 12804 / NRRL 8165 / MA-4680</strain>
    </source>
</reference>
<dbReference type="InterPro" id="IPR050131">
    <property type="entry name" value="Peptidase_S8_subtilisin-like"/>
</dbReference>
<protein>
    <submittedName>
        <fullName evidence="8">Serine protease</fullName>
    </submittedName>
</protein>
<dbReference type="PROSITE" id="PS00136">
    <property type="entry name" value="SUBTILASE_ASP"/>
    <property type="match status" value="1"/>
</dbReference>
<keyword evidence="9" id="KW-1185">Reference proteome</keyword>
<dbReference type="EMBL" id="BA000030">
    <property type="protein sequence ID" value="BAC68254.1"/>
    <property type="molecule type" value="Genomic_DNA"/>
</dbReference>
<dbReference type="PANTHER" id="PTHR43806:SF11">
    <property type="entry name" value="CEREVISIN-RELATED"/>
    <property type="match status" value="1"/>
</dbReference>
<feature type="domain" description="Peptidase S8/S53" evidence="7">
    <location>
        <begin position="159"/>
        <end position="405"/>
    </location>
</feature>
<evidence type="ECO:0000256" key="2">
    <source>
        <dbReference type="ARBA" id="ARBA00022670"/>
    </source>
</evidence>
<dbReference type="PROSITE" id="PS00137">
    <property type="entry name" value="SUBTILASE_HIS"/>
    <property type="match status" value="1"/>
</dbReference>
<dbReference type="InterPro" id="IPR022398">
    <property type="entry name" value="Peptidase_S8_His-AS"/>
</dbReference>
<feature type="active site" description="Charge relay system" evidence="5">
    <location>
        <position position="168"/>
    </location>
</feature>
<dbReference type="FunFam" id="3.40.50.200:FF:000016">
    <property type="entry name" value="Proprotein convertase subtilisin/kexin type 9"/>
    <property type="match status" value="1"/>
</dbReference>
<feature type="region of interest" description="Disordered" evidence="6">
    <location>
        <begin position="81"/>
        <end position="118"/>
    </location>
</feature>
<dbReference type="InterPro" id="IPR023827">
    <property type="entry name" value="Peptidase_S8_Asp-AS"/>
</dbReference>
<evidence type="ECO:0000256" key="6">
    <source>
        <dbReference type="SAM" id="MobiDB-lite"/>
    </source>
</evidence>
<evidence type="ECO:0000256" key="3">
    <source>
        <dbReference type="ARBA" id="ARBA00022801"/>
    </source>
</evidence>
<keyword evidence="4 5" id="KW-0720">Serine protease</keyword>